<dbReference type="PANTHER" id="PTHR24161">
    <property type="entry name" value="ANK_REP_REGION DOMAIN-CONTAINING PROTEIN-RELATED"/>
    <property type="match status" value="1"/>
</dbReference>
<feature type="compositionally biased region" description="Basic residues" evidence="4">
    <location>
        <begin position="300"/>
        <end position="317"/>
    </location>
</feature>
<name>A0A7S3DKP0_9EUKA</name>
<dbReference type="EMBL" id="HBIB01035916">
    <property type="protein sequence ID" value="CAE0261003.1"/>
    <property type="molecule type" value="Transcribed_RNA"/>
</dbReference>
<dbReference type="Gene3D" id="1.25.40.20">
    <property type="entry name" value="Ankyrin repeat-containing domain"/>
    <property type="match status" value="1"/>
</dbReference>
<dbReference type="AlphaFoldDB" id="A0A7S3DKP0"/>
<evidence type="ECO:0000256" key="3">
    <source>
        <dbReference type="PROSITE-ProRule" id="PRU00023"/>
    </source>
</evidence>
<feature type="compositionally biased region" description="Basic residues" evidence="4">
    <location>
        <begin position="516"/>
        <end position="529"/>
    </location>
</feature>
<dbReference type="Pfam" id="PF12796">
    <property type="entry name" value="Ank_2"/>
    <property type="match status" value="1"/>
</dbReference>
<feature type="compositionally biased region" description="Basic and acidic residues" evidence="4">
    <location>
        <begin position="318"/>
        <end position="330"/>
    </location>
</feature>
<feature type="compositionally biased region" description="Basic and acidic residues" evidence="4">
    <location>
        <begin position="448"/>
        <end position="493"/>
    </location>
</feature>
<evidence type="ECO:0000256" key="1">
    <source>
        <dbReference type="ARBA" id="ARBA00022737"/>
    </source>
</evidence>
<evidence type="ECO:0000313" key="5">
    <source>
        <dbReference type="EMBL" id="CAE0261003.1"/>
    </source>
</evidence>
<dbReference type="PROSITE" id="PS50297">
    <property type="entry name" value="ANK_REP_REGION"/>
    <property type="match status" value="3"/>
</dbReference>
<dbReference type="PRINTS" id="PR01415">
    <property type="entry name" value="ANKYRIN"/>
</dbReference>
<dbReference type="InterPro" id="IPR036770">
    <property type="entry name" value="Ankyrin_rpt-contain_sf"/>
</dbReference>
<accession>A0A7S3DKP0</accession>
<dbReference type="InterPro" id="IPR002110">
    <property type="entry name" value="Ankyrin_rpt"/>
</dbReference>
<dbReference type="PANTHER" id="PTHR24161:SF85">
    <property type="entry name" value="PALMITOYLTRANSFERASE HIP14"/>
    <property type="match status" value="1"/>
</dbReference>
<feature type="region of interest" description="Disordered" evidence="4">
    <location>
        <begin position="288"/>
        <end position="426"/>
    </location>
</feature>
<feature type="compositionally biased region" description="Basic and acidic residues" evidence="4">
    <location>
        <begin position="501"/>
        <end position="515"/>
    </location>
</feature>
<feature type="region of interest" description="Disordered" evidence="4">
    <location>
        <begin position="438"/>
        <end position="624"/>
    </location>
</feature>
<feature type="repeat" description="ANK" evidence="3">
    <location>
        <begin position="121"/>
        <end position="153"/>
    </location>
</feature>
<gene>
    <name evidence="5" type="ORF">PBIL07802_LOCUS23292</name>
</gene>
<protein>
    <submittedName>
        <fullName evidence="5">Uncharacterized protein</fullName>
    </submittedName>
</protein>
<keyword evidence="1" id="KW-0677">Repeat</keyword>
<dbReference type="PROSITE" id="PS50088">
    <property type="entry name" value="ANK_REPEAT"/>
    <property type="match status" value="3"/>
</dbReference>
<keyword evidence="2 3" id="KW-0040">ANK repeat</keyword>
<dbReference type="SUPFAM" id="SSF48403">
    <property type="entry name" value="Ankyrin repeat"/>
    <property type="match status" value="1"/>
</dbReference>
<sequence>MRAIFVDMSLNSQYQQSPSIWSGKCLIHVAVQYYRLDMLELLLEEGCPANAVDENGSCAIHHAADLGFEEALYLLSGHTDLEIKDRSGRTALHICAAHGYTKCVEALVVCGAIVDTVIHNEGVNVLHVAAQKGFADVIQSLLEYGADVNIETSTTRRTALEIALVSAKDDQAESYRDAVKVLLDADSSVAPPEGENTTILHHIAQGSPTELKSKGIVMFYKEVIGRLIREFACDPCAKNEDGRNPAELASQLGKKQMAELLEQAQMETKARAETLLKAQRELQLAAVEESDVVKREEAKRKKRKEKKQRQKERKKRERNGENENGSTKEDEEREDEDERVTSTSEDANCGGKEIVGLSISKTNDEDNAGSKETQAPVEIPESSIIDKGAVGSTSACPISPSVTSMLKDTPRVPSGEGDESSAIVCSEAAKVHEENVLTSAEVSLNTDVSKKEKVEKNERESKPTTTSEESKPPEASRSLAEAEKLGSDDDKSVTDVGGDDVLSRDGDGDSGDESKKGKKKRRRKRKGKGKDKEVPGMAPVASSSSSDRKAELEITSARPPKEDNQKDILPCPRSELEDSKHGGSVSVPRADIVPSQPEGAELEDHEGRKLHPRQGGTKAQVPNQSCEENVHEEANGLVSSTVDEGGKGGVVEEEKKWVTDKKEGPLVLPPWLMSEVAEVEQLDCDLLSEFGSSVPVTRNRPEGDSASTLPLPEHLLASLGNGWSLSTSCSPDTFSPDNRQIVVGWMNGAPLPWADLHEQSVALCCALLRALSSSDSRVLVGEVTVEVDKSCNSPCGLSGLSKEGEVHLVKALLNGAHYKEFIVSAR</sequence>
<evidence type="ECO:0000256" key="2">
    <source>
        <dbReference type="ARBA" id="ARBA00023043"/>
    </source>
</evidence>
<feature type="repeat" description="ANK" evidence="3">
    <location>
        <begin position="87"/>
        <end position="119"/>
    </location>
</feature>
<feature type="compositionally biased region" description="Polar residues" evidence="4">
    <location>
        <begin position="391"/>
        <end position="406"/>
    </location>
</feature>
<organism evidence="5">
    <name type="scientific">Palpitomonas bilix</name>
    <dbReference type="NCBI Taxonomy" id="652834"/>
    <lineage>
        <taxon>Eukaryota</taxon>
        <taxon>Eukaryota incertae sedis</taxon>
    </lineage>
</organism>
<dbReference type="SMART" id="SM00248">
    <property type="entry name" value="ANK"/>
    <property type="match status" value="5"/>
</dbReference>
<feature type="compositionally biased region" description="Polar residues" evidence="4">
    <location>
        <begin position="438"/>
        <end position="447"/>
    </location>
</feature>
<reference evidence="5" key="1">
    <citation type="submission" date="2021-01" db="EMBL/GenBank/DDBJ databases">
        <authorList>
            <person name="Corre E."/>
            <person name="Pelletier E."/>
            <person name="Niang G."/>
            <person name="Scheremetjew M."/>
            <person name="Finn R."/>
            <person name="Kale V."/>
            <person name="Holt S."/>
            <person name="Cochrane G."/>
            <person name="Meng A."/>
            <person name="Brown T."/>
            <person name="Cohen L."/>
        </authorList>
    </citation>
    <scope>NUCLEOTIDE SEQUENCE</scope>
    <source>
        <strain evidence="5">NIES-2562</strain>
    </source>
</reference>
<evidence type="ECO:0000256" key="4">
    <source>
        <dbReference type="SAM" id="MobiDB-lite"/>
    </source>
</evidence>
<proteinExistence type="predicted"/>
<feature type="repeat" description="ANK" evidence="3">
    <location>
        <begin position="22"/>
        <end position="54"/>
    </location>
</feature>